<keyword evidence="1" id="KW-0812">Transmembrane</keyword>
<dbReference type="RefSeq" id="WP_146353399.1">
    <property type="nucleotide sequence ID" value="NZ_VOBR01000011.1"/>
</dbReference>
<organism evidence="3 4">
    <name type="scientific">Lentzea tibetensis</name>
    <dbReference type="NCBI Taxonomy" id="2591470"/>
    <lineage>
        <taxon>Bacteria</taxon>
        <taxon>Bacillati</taxon>
        <taxon>Actinomycetota</taxon>
        <taxon>Actinomycetes</taxon>
        <taxon>Pseudonocardiales</taxon>
        <taxon>Pseudonocardiaceae</taxon>
        <taxon>Lentzea</taxon>
    </lineage>
</organism>
<dbReference type="GO" id="GO:0006508">
    <property type="term" value="P:proteolysis"/>
    <property type="evidence" value="ECO:0007669"/>
    <property type="project" value="UniProtKB-KW"/>
</dbReference>
<evidence type="ECO:0000313" key="4">
    <source>
        <dbReference type="Proteomes" id="UP000316639"/>
    </source>
</evidence>
<evidence type="ECO:0000313" key="3">
    <source>
        <dbReference type="EMBL" id="TWP50679.1"/>
    </source>
</evidence>
<gene>
    <name evidence="3" type="ORF">FKR81_18890</name>
</gene>
<sequence>MAWIRRHRLVTFFALAYVIAWCAWPLYLTGVLPRLEFQACGPLVAALVVASVADGRAGLRELGARMIRWRVGWQWWAVAFLVPIAVHVVTALLASGAIRPNFVWTDLALFFAIRLVNPLDGPLGEEPGWRGFALPHMPFSPLASAAVLGVLVAGWHIPLVTVGNLGSWLELATTFSLTIIYAWLFNRTGGSALLTLVFHAVEGTLQPGTLGAEPSRFTTWYFVVWTVVAVGVALDRKAWTATTARQDTATSSTSSI</sequence>
<protein>
    <submittedName>
        <fullName evidence="3">CPBP family intramembrane metalloprotease</fullName>
    </submittedName>
</protein>
<accession>A0A563ESM8</accession>
<evidence type="ECO:0000259" key="2">
    <source>
        <dbReference type="Pfam" id="PF02517"/>
    </source>
</evidence>
<feature type="domain" description="CAAX prenyl protease 2/Lysostaphin resistance protein A-like" evidence="2">
    <location>
        <begin position="112"/>
        <end position="201"/>
    </location>
</feature>
<dbReference type="GO" id="GO:0008237">
    <property type="term" value="F:metallopeptidase activity"/>
    <property type="evidence" value="ECO:0007669"/>
    <property type="project" value="UniProtKB-KW"/>
</dbReference>
<feature type="transmembrane region" description="Helical" evidence="1">
    <location>
        <begin position="73"/>
        <end position="94"/>
    </location>
</feature>
<dbReference type="InterPro" id="IPR003675">
    <property type="entry name" value="Rce1/LyrA-like_dom"/>
</dbReference>
<keyword evidence="3" id="KW-0645">Protease</keyword>
<keyword evidence="3" id="KW-0378">Hydrolase</keyword>
<dbReference type="Proteomes" id="UP000316639">
    <property type="component" value="Unassembled WGS sequence"/>
</dbReference>
<feature type="transmembrane region" description="Helical" evidence="1">
    <location>
        <begin position="139"/>
        <end position="158"/>
    </location>
</feature>
<keyword evidence="3" id="KW-0482">Metalloprotease</keyword>
<dbReference type="GO" id="GO:0004175">
    <property type="term" value="F:endopeptidase activity"/>
    <property type="evidence" value="ECO:0007669"/>
    <property type="project" value="UniProtKB-ARBA"/>
</dbReference>
<feature type="transmembrane region" description="Helical" evidence="1">
    <location>
        <begin position="9"/>
        <end position="27"/>
    </location>
</feature>
<dbReference type="AlphaFoldDB" id="A0A563ESM8"/>
<keyword evidence="4" id="KW-1185">Reference proteome</keyword>
<keyword evidence="1" id="KW-0472">Membrane</keyword>
<name>A0A563ESM8_9PSEU</name>
<feature type="transmembrane region" description="Helical" evidence="1">
    <location>
        <begin position="217"/>
        <end position="234"/>
    </location>
</feature>
<dbReference type="OrthoDB" id="3693644at2"/>
<dbReference type="Pfam" id="PF02517">
    <property type="entry name" value="Rce1-like"/>
    <property type="match status" value="1"/>
</dbReference>
<proteinExistence type="predicted"/>
<comment type="caution">
    <text evidence="3">The sequence shown here is derived from an EMBL/GenBank/DDBJ whole genome shotgun (WGS) entry which is preliminary data.</text>
</comment>
<reference evidence="3 4" key="1">
    <citation type="submission" date="2019-07" db="EMBL/GenBank/DDBJ databases">
        <title>Lentzea xizangensis sp. nov., isolated from Qinghai-Tibetan Plateau Soils.</title>
        <authorList>
            <person name="Huang J."/>
        </authorList>
    </citation>
    <scope>NUCLEOTIDE SEQUENCE [LARGE SCALE GENOMIC DNA]</scope>
    <source>
        <strain evidence="3 4">FXJ1.1311</strain>
    </source>
</reference>
<dbReference type="EMBL" id="VOBR01000011">
    <property type="protein sequence ID" value="TWP50679.1"/>
    <property type="molecule type" value="Genomic_DNA"/>
</dbReference>
<keyword evidence="1" id="KW-1133">Transmembrane helix</keyword>
<feature type="transmembrane region" description="Helical" evidence="1">
    <location>
        <begin position="165"/>
        <end position="184"/>
    </location>
</feature>
<evidence type="ECO:0000256" key="1">
    <source>
        <dbReference type="SAM" id="Phobius"/>
    </source>
</evidence>
<dbReference type="GO" id="GO:0080120">
    <property type="term" value="P:CAAX-box protein maturation"/>
    <property type="evidence" value="ECO:0007669"/>
    <property type="project" value="UniProtKB-ARBA"/>
</dbReference>